<keyword evidence="10" id="KW-0739">Sodium transport</keyword>
<feature type="transmembrane region" description="Helical" evidence="12">
    <location>
        <begin position="60"/>
        <end position="79"/>
    </location>
</feature>
<evidence type="ECO:0000256" key="7">
    <source>
        <dbReference type="ARBA" id="ARBA00023053"/>
    </source>
</evidence>
<evidence type="ECO:0000313" key="13">
    <source>
        <dbReference type="EMBL" id="CAD7635168.1"/>
    </source>
</evidence>
<evidence type="ECO:0008006" key="15">
    <source>
        <dbReference type="Google" id="ProtNLM"/>
    </source>
</evidence>
<evidence type="ECO:0000313" key="14">
    <source>
        <dbReference type="Proteomes" id="UP000759131"/>
    </source>
</evidence>
<feature type="transmembrane region" description="Helical" evidence="12">
    <location>
        <begin position="133"/>
        <end position="154"/>
    </location>
</feature>
<dbReference type="GO" id="GO:0006814">
    <property type="term" value="P:sodium ion transport"/>
    <property type="evidence" value="ECO:0007669"/>
    <property type="project" value="UniProtKB-KW"/>
</dbReference>
<name>A0A7R9Q890_9ACAR</name>
<keyword evidence="4" id="KW-1003">Cell membrane</keyword>
<evidence type="ECO:0000256" key="8">
    <source>
        <dbReference type="ARBA" id="ARBA00023065"/>
    </source>
</evidence>
<evidence type="ECO:0000256" key="10">
    <source>
        <dbReference type="ARBA" id="ARBA00023201"/>
    </source>
</evidence>
<dbReference type="PANTHER" id="PTHR42985">
    <property type="entry name" value="SODIUM-COUPLED MONOCARBOXYLATE TRANSPORTER"/>
    <property type="match status" value="1"/>
</dbReference>
<comment type="similarity">
    <text evidence="2 11">Belongs to the sodium:solute symporter (SSF) (TC 2.A.21) family.</text>
</comment>
<sequence>MTLNMKTVDEIKNLFSFADYSVFAAMLCISTAIGLYYALKDRKNVSNKEFLTANKSLSMFPVAMSLLASFQSSVTILGYPAEMFYRGTQFWAVMISGAMASIIAAEIFLPVYYKLQFTSVNKYLEERFKSERVRLAVSLSFLLCTIPYMGVVLYGPSLALGSVTPISVSTSVLIVGSICTLYTSIVR</sequence>
<keyword evidence="5 12" id="KW-0812">Transmembrane</keyword>
<dbReference type="EMBL" id="OC870744">
    <property type="protein sequence ID" value="CAD7635168.1"/>
    <property type="molecule type" value="Genomic_DNA"/>
</dbReference>
<proteinExistence type="inferred from homology"/>
<evidence type="ECO:0000256" key="4">
    <source>
        <dbReference type="ARBA" id="ARBA00022475"/>
    </source>
</evidence>
<evidence type="ECO:0000256" key="5">
    <source>
        <dbReference type="ARBA" id="ARBA00022692"/>
    </source>
</evidence>
<feature type="transmembrane region" description="Helical" evidence="12">
    <location>
        <begin position="166"/>
        <end position="185"/>
    </location>
</feature>
<evidence type="ECO:0000256" key="2">
    <source>
        <dbReference type="ARBA" id="ARBA00006434"/>
    </source>
</evidence>
<dbReference type="Proteomes" id="UP000759131">
    <property type="component" value="Unassembled WGS sequence"/>
</dbReference>
<keyword evidence="14" id="KW-1185">Reference proteome</keyword>
<dbReference type="InterPro" id="IPR051163">
    <property type="entry name" value="Sodium:Solute_Symporter_SSF"/>
</dbReference>
<keyword evidence="6 12" id="KW-1133">Transmembrane helix</keyword>
<dbReference type="InterPro" id="IPR038377">
    <property type="entry name" value="Na/Glc_symporter_sf"/>
</dbReference>
<dbReference type="GO" id="GO:0005886">
    <property type="term" value="C:plasma membrane"/>
    <property type="evidence" value="ECO:0007669"/>
    <property type="project" value="UniProtKB-SubCell"/>
</dbReference>
<dbReference type="PROSITE" id="PS50283">
    <property type="entry name" value="NA_SOLUT_SYMP_3"/>
    <property type="match status" value="1"/>
</dbReference>
<comment type="subcellular location">
    <subcellularLocation>
        <location evidence="1">Cell membrane</location>
        <topology evidence="1">Multi-pass membrane protein</topology>
    </subcellularLocation>
</comment>
<dbReference type="Gene3D" id="1.20.1730.10">
    <property type="entry name" value="Sodium/glucose cotransporter"/>
    <property type="match status" value="1"/>
</dbReference>
<feature type="transmembrane region" description="Helical" evidence="12">
    <location>
        <begin position="20"/>
        <end position="39"/>
    </location>
</feature>
<evidence type="ECO:0000256" key="12">
    <source>
        <dbReference type="SAM" id="Phobius"/>
    </source>
</evidence>
<feature type="non-terminal residue" evidence="13">
    <location>
        <position position="187"/>
    </location>
</feature>
<organism evidence="13">
    <name type="scientific">Medioppia subpectinata</name>
    <dbReference type="NCBI Taxonomy" id="1979941"/>
    <lineage>
        <taxon>Eukaryota</taxon>
        <taxon>Metazoa</taxon>
        <taxon>Ecdysozoa</taxon>
        <taxon>Arthropoda</taxon>
        <taxon>Chelicerata</taxon>
        <taxon>Arachnida</taxon>
        <taxon>Acari</taxon>
        <taxon>Acariformes</taxon>
        <taxon>Sarcoptiformes</taxon>
        <taxon>Oribatida</taxon>
        <taxon>Brachypylina</taxon>
        <taxon>Oppioidea</taxon>
        <taxon>Oppiidae</taxon>
        <taxon>Medioppia</taxon>
    </lineage>
</organism>
<dbReference type="EMBL" id="CAJPIZ010016169">
    <property type="protein sequence ID" value="CAG2115598.1"/>
    <property type="molecule type" value="Genomic_DNA"/>
</dbReference>
<evidence type="ECO:0000256" key="1">
    <source>
        <dbReference type="ARBA" id="ARBA00004651"/>
    </source>
</evidence>
<feature type="transmembrane region" description="Helical" evidence="12">
    <location>
        <begin position="91"/>
        <end position="113"/>
    </location>
</feature>
<dbReference type="Pfam" id="PF00474">
    <property type="entry name" value="SSF"/>
    <property type="match status" value="1"/>
</dbReference>
<dbReference type="InterPro" id="IPR001734">
    <property type="entry name" value="Na/solute_symporter"/>
</dbReference>
<dbReference type="OrthoDB" id="6431761at2759"/>
<dbReference type="AlphaFoldDB" id="A0A7R9Q890"/>
<keyword evidence="7" id="KW-0915">Sodium</keyword>
<evidence type="ECO:0000256" key="6">
    <source>
        <dbReference type="ARBA" id="ARBA00022989"/>
    </source>
</evidence>
<dbReference type="GO" id="GO:0015293">
    <property type="term" value="F:symporter activity"/>
    <property type="evidence" value="ECO:0007669"/>
    <property type="project" value="TreeGrafter"/>
</dbReference>
<gene>
    <name evidence="13" type="ORF">OSB1V03_LOCUS15560</name>
</gene>
<keyword evidence="3" id="KW-0813">Transport</keyword>
<evidence type="ECO:0000256" key="3">
    <source>
        <dbReference type="ARBA" id="ARBA00022448"/>
    </source>
</evidence>
<dbReference type="PANTHER" id="PTHR42985:SF40">
    <property type="entry name" value="LD47995P-RELATED"/>
    <property type="match status" value="1"/>
</dbReference>
<evidence type="ECO:0000256" key="9">
    <source>
        <dbReference type="ARBA" id="ARBA00023136"/>
    </source>
</evidence>
<accession>A0A7R9Q890</accession>
<protein>
    <recommendedName>
        <fullName evidence="15">Sodium-dependent multivitamin transporter</fullName>
    </recommendedName>
</protein>
<keyword evidence="8" id="KW-0406">Ion transport</keyword>
<evidence type="ECO:0000256" key="11">
    <source>
        <dbReference type="RuleBase" id="RU362091"/>
    </source>
</evidence>
<reference evidence="13" key="1">
    <citation type="submission" date="2020-11" db="EMBL/GenBank/DDBJ databases">
        <authorList>
            <person name="Tran Van P."/>
        </authorList>
    </citation>
    <scope>NUCLEOTIDE SEQUENCE</scope>
</reference>
<keyword evidence="9 12" id="KW-0472">Membrane</keyword>